<name>A0A1C6RLB5_9ACTN</name>
<dbReference type="AlphaFoldDB" id="A0A1C6RLB5"/>
<dbReference type="InterPro" id="IPR029476">
    <property type="entry name" value="DNase_NucA_NucB"/>
</dbReference>
<dbReference type="Pfam" id="PF14040">
    <property type="entry name" value="DNase_NucA_NucB"/>
    <property type="match status" value="1"/>
</dbReference>
<protein>
    <recommendedName>
        <fullName evidence="1">Deoxyribonuclease NucA/NucB domain-containing protein</fullName>
    </recommendedName>
</protein>
<reference evidence="3" key="1">
    <citation type="submission" date="2016-06" db="EMBL/GenBank/DDBJ databases">
        <authorList>
            <person name="Varghese N."/>
        </authorList>
    </citation>
    <scope>NUCLEOTIDE SEQUENCE [LARGE SCALE GENOMIC DNA]</scope>
    <source>
        <strain evidence="3">DSM 46123</strain>
    </source>
</reference>
<sequence length="351" mass="37072">MSSQISTGIVSGAPGGTAQAIAADVCSITNPASWWYQRFGSCFKDLVATYTLVNSNGATTGTATMTVTGSMTLNPTSSTWSELLTVKVTNTTGSITSLDISMDAGCDAPCAMSTPSPWAGPRTLAMNQSASGTVTYTDSPASGAQDRFSTKYHMYVVATGAIPTQPNYNWTNPRQIRCDRAVGSSAGCVYPDIKAQLVLPLSQYGAAAATYGWAQNNLIDHWGAADSPLHRIASEATADANRNATCYTPLDPFIPFGDSVVVDDSCDEFPFARTLEGGTTGSMCADVVPLLQNGVWTFYQANNAKPVTFNEPCIRGHVPELENKAAGGKLGSFAQTDRVMDLEGYTVLITQ</sequence>
<keyword evidence="3" id="KW-1185">Reference proteome</keyword>
<gene>
    <name evidence="2" type="ORF">GA0074694_2142</name>
</gene>
<organism evidence="2 3">
    <name type="scientific">Micromonospora inyonensis</name>
    <dbReference type="NCBI Taxonomy" id="47866"/>
    <lineage>
        <taxon>Bacteria</taxon>
        <taxon>Bacillati</taxon>
        <taxon>Actinomycetota</taxon>
        <taxon>Actinomycetes</taxon>
        <taxon>Micromonosporales</taxon>
        <taxon>Micromonosporaceae</taxon>
        <taxon>Micromonospora</taxon>
    </lineage>
</organism>
<evidence type="ECO:0000259" key="1">
    <source>
        <dbReference type="Pfam" id="PF14040"/>
    </source>
</evidence>
<accession>A0A1C6RLB5</accession>
<dbReference type="Proteomes" id="UP000198906">
    <property type="component" value="Unassembled WGS sequence"/>
</dbReference>
<evidence type="ECO:0000313" key="2">
    <source>
        <dbReference type="EMBL" id="SCL17824.1"/>
    </source>
</evidence>
<evidence type="ECO:0000313" key="3">
    <source>
        <dbReference type="Proteomes" id="UP000198906"/>
    </source>
</evidence>
<proteinExistence type="predicted"/>
<dbReference type="EMBL" id="FMHU01000001">
    <property type="protein sequence ID" value="SCL17824.1"/>
    <property type="molecule type" value="Genomic_DNA"/>
</dbReference>
<feature type="domain" description="Deoxyribonuclease NucA/NucB" evidence="1">
    <location>
        <begin position="261"/>
        <end position="293"/>
    </location>
</feature>
<dbReference type="STRING" id="47866.GA0074694_2142"/>